<sequence>MIGQNQTQVTEFTFSGFTDHPELQVVLFNIFLVIYIITLSVNLGMILLINMDPQLHTPMYFFLSHLAFLDASYSTSVTPKAMADFLAEKKTISWAGCVIQFFIFVALVTTELFLLSVMAYDRYVAICHPLLYSRIMSKKYCVSLVVGVYGYGFVNSMIQTALTFQLSFCGPNLINHFYCSDPPLLALSCSDTRPKEIQLFAFSAINLTGSLCTVIISYIYILNAIFGKHSTSRRHKAFSTCASHLTAVVIFYGTLFFMYVQPSSSHSLNYDKVISVFYAVVIPMLNPLIYVLRNKEVKGALRRMKVKILLS</sequence>
<dbReference type="InterPro" id="IPR000725">
    <property type="entry name" value="Olfact_rcpt"/>
</dbReference>
<evidence type="ECO:0000256" key="7">
    <source>
        <dbReference type="ARBA" id="ARBA00023224"/>
    </source>
</evidence>
<dbReference type="InterPro" id="IPR017452">
    <property type="entry name" value="GPCR_Rhodpsn_7TM"/>
</dbReference>
<feature type="transmembrane region" description="Helical" evidence="9">
    <location>
        <begin position="200"/>
        <end position="225"/>
    </location>
</feature>
<dbReference type="GO" id="GO:0004930">
    <property type="term" value="F:G protein-coupled receptor activity"/>
    <property type="evidence" value="ECO:0007669"/>
    <property type="project" value="UniProtKB-KW"/>
</dbReference>
<protein>
    <recommendedName>
        <fullName evidence="9">Olfactory receptor</fullName>
    </recommendedName>
</protein>
<keyword evidence="9" id="KW-1003">Cell membrane</keyword>
<comment type="similarity">
    <text evidence="8">Belongs to the G-protein coupled receptor 1 family.</text>
</comment>
<evidence type="ECO:0000256" key="3">
    <source>
        <dbReference type="ARBA" id="ARBA00022989"/>
    </source>
</evidence>
<feature type="transmembrane region" description="Helical" evidence="9">
    <location>
        <begin position="98"/>
        <end position="120"/>
    </location>
</feature>
<dbReference type="GeneID" id="107326456"/>
<dbReference type="PANTHER" id="PTHR48018">
    <property type="entry name" value="OLFACTORY RECEPTOR"/>
    <property type="match status" value="1"/>
</dbReference>
<dbReference type="Gene3D" id="1.20.1070.10">
    <property type="entry name" value="Rhodopsin 7-helix transmembrane proteins"/>
    <property type="match status" value="1"/>
</dbReference>
<keyword evidence="5 9" id="KW-0472">Membrane</keyword>
<keyword evidence="6 8" id="KW-0675">Receptor</keyword>
<dbReference type="OrthoDB" id="9011197at2759"/>
<keyword evidence="7 8" id="KW-0807">Transducer</keyword>
<dbReference type="GO" id="GO:0004984">
    <property type="term" value="F:olfactory receptor activity"/>
    <property type="evidence" value="ECO:0007669"/>
    <property type="project" value="InterPro"/>
</dbReference>
<dbReference type="PROSITE" id="PS00237">
    <property type="entry name" value="G_PROTEIN_RECEP_F1_1"/>
    <property type="match status" value="1"/>
</dbReference>
<comment type="subcellular location">
    <subcellularLocation>
        <location evidence="9">Cell membrane</location>
        <topology evidence="9">Multi-pass membrane protein</topology>
    </subcellularLocation>
    <subcellularLocation>
        <location evidence="1">Membrane</location>
        <topology evidence="1">Multi-pass membrane protein</topology>
    </subcellularLocation>
</comment>
<keyword evidence="3 9" id="KW-1133">Transmembrane helix</keyword>
<evidence type="ECO:0000256" key="6">
    <source>
        <dbReference type="ARBA" id="ARBA00023170"/>
    </source>
</evidence>
<reference evidence="12" key="1">
    <citation type="submission" date="2025-08" db="UniProtKB">
        <authorList>
            <consortium name="RefSeq"/>
        </authorList>
    </citation>
    <scope>IDENTIFICATION</scope>
    <source>
        <tissue evidence="12">Liver</tissue>
    </source>
</reference>
<name>A0A9F3QVL3_PYTBI</name>
<evidence type="ECO:0000256" key="5">
    <source>
        <dbReference type="ARBA" id="ARBA00023136"/>
    </source>
</evidence>
<evidence type="ECO:0000256" key="1">
    <source>
        <dbReference type="ARBA" id="ARBA00004141"/>
    </source>
</evidence>
<feature type="transmembrane region" description="Helical" evidence="9">
    <location>
        <begin position="26"/>
        <end position="48"/>
    </location>
</feature>
<dbReference type="AlphaFoldDB" id="A0A9F3QVL3"/>
<dbReference type="PRINTS" id="PR00245">
    <property type="entry name" value="OLFACTORYR"/>
</dbReference>
<evidence type="ECO:0000259" key="10">
    <source>
        <dbReference type="PROSITE" id="PS50262"/>
    </source>
</evidence>
<feature type="transmembrane region" description="Helical" evidence="9">
    <location>
        <begin position="140"/>
        <end position="158"/>
    </location>
</feature>
<dbReference type="FunFam" id="1.20.1070.10:FF:000003">
    <property type="entry name" value="Olfactory receptor"/>
    <property type="match status" value="1"/>
</dbReference>
<keyword evidence="11" id="KW-1185">Reference proteome</keyword>
<dbReference type="InterPro" id="IPR000276">
    <property type="entry name" value="GPCR_Rhodpsn"/>
</dbReference>
<dbReference type="PRINTS" id="PR00237">
    <property type="entry name" value="GPCRRHODOPSN"/>
</dbReference>
<gene>
    <name evidence="12" type="primary">LOC107326456</name>
</gene>
<dbReference type="KEGG" id="pbi:107326456"/>
<evidence type="ECO:0000313" key="12">
    <source>
        <dbReference type="RefSeq" id="XP_015745769.1"/>
    </source>
</evidence>
<dbReference type="RefSeq" id="XP_015745769.1">
    <property type="nucleotide sequence ID" value="XM_015890283.1"/>
</dbReference>
<evidence type="ECO:0000256" key="4">
    <source>
        <dbReference type="ARBA" id="ARBA00023040"/>
    </source>
</evidence>
<dbReference type="Proteomes" id="UP000695026">
    <property type="component" value="Unplaced"/>
</dbReference>
<feature type="transmembrane region" description="Helical" evidence="9">
    <location>
        <begin position="237"/>
        <end position="261"/>
    </location>
</feature>
<keyword evidence="2 8" id="KW-0812">Transmembrane</keyword>
<organism evidence="11 12">
    <name type="scientific">Python bivittatus</name>
    <name type="common">Burmese python</name>
    <name type="synonym">Python molurus bivittatus</name>
    <dbReference type="NCBI Taxonomy" id="176946"/>
    <lineage>
        <taxon>Eukaryota</taxon>
        <taxon>Metazoa</taxon>
        <taxon>Chordata</taxon>
        <taxon>Craniata</taxon>
        <taxon>Vertebrata</taxon>
        <taxon>Euteleostomi</taxon>
        <taxon>Lepidosauria</taxon>
        <taxon>Squamata</taxon>
        <taxon>Bifurcata</taxon>
        <taxon>Unidentata</taxon>
        <taxon>Episquamata</taxon>
        <taxon>Toxicofera</taxon>
        <taxon>Serpentes</taxon>
        <taxon>Henophidia</taxon>
        <taxon>Pythonidae</taxon>
        <taxon>Python</taxon>
    </lineage>
</organism>
<dbReference type="SUPFAM" id="SSF81321">
    <property type="entry name" value="Family A G protein-coupled receptor-like"/>
    <property type="match status" value="1"/>
</dbReference>
<evidence type="ECO:0000256" key="8">
    <source>
        <dbReference type="RuleBase" id="RU000688"/>
    </source>
</evidence>
<keyword evidence="4 8" id="KW-0297">G-protein coupled receptor</keyword>
<evidence type="ECO:0000313" key="11">
    <source>
        <dbReference type="Proteomes" id="UP000695026"/>
    </source>
</evidence>
<feature type="domain" description="G-protein coupled receptors family 1 profile" evidence="10">
    <location>
        <begin position="41"/>
        <end position="290"/>
    </location>
</feature>
<evidence type="ECO:0000256" key="9">
    <source>
        <dbReference type="RuleBase" id="RU363047"/>
    </source>
</evidence>
<proteinExistence type="inferred from homology"/>
<dbReference type="CDD" id="cd15230">
    <property type="entry name" value="7tmA_OR5-like"/>
    <property type="match status" value="1"/>
</dbReference>
<dbReference type="Pfam" id="PF13853">
    <property type="entry name" value="7tm_4"/>
    <property type="match status" value="1"/>
</dbReference>
<keyword evidence="9" id="KW-0552">Olfaction</keyword>
<accession>A0A9F3QVL3</accession>
<keyword evidence="9" id="KW-0716">Sensory transduction</keyword>
<feature type="transmembrane region" description="Helical" evidence="9">
    <location>
        <begin position="273"/>
        <end position="292"/>
    </location>
</feature>
<dbReference type="OMA" id="FFMYLQQ"/>
<evidence type="ECO:0000256" key="2">
    <source>
        <dbReference type="ARBA" id="ARBA00022692"/>
    </source>
</evidence>
<dbReference type="PROSITE" id="PS50262">
    <property type="entry name" value="G_PROTEIN_RECEP_F1_2"/>
    <property type="match status" value="1"/>
</dbReference>
<dbReference type="GO" id="GO:0005886">
    <property type="term" value="C:plasma membrane"/>
    <property type="evidence" value="ECO:0007669"/>
    <property type="project" value="UniProtKB-SubCell"/>
</dbReference>